<dbReference type="EMBL" id="BFAY01000011">
    <property type="protein sequence ID" value="GBF40196.1"/>
    <property type="molecule type" value="Genomic_DNA"/>
</dbReference>
<sequence>MAENSKNEIPDYPWYSWGSPIGLGVGMISLSVSFTMMAYSLVSAFTVIKAAFGG</sequence>
<dbReference type="Proteomes" id="UP000245076">
    <property type="component" value="Unassembled WGS sequence"/>
</dbReference>
<gene>
    <name evidence="2" type="ORF">LPTSP1_32100</name>
</gene>
<keyword evidence="1" id="KW-0812">Transmembrane</keyword>
<accession>A0A2P2D6B6</accession>
<protein>
    <submittedName>
        <fullName evidence="2">Uncharacterized protein</fullName>
    </submittedName>
</protein>
<comment type="caution">
    <text evidence="2">The sequence shown here is derived from an EMBL/GenBank/DDBJ whole genome shotgun (WGS) entry which is preliminary data.</text>
</comment>
<dbReference type="RefSeq" id="WP_167396449.1">
    <property type="nucleotide sequence ID" value="NZ_BFAY01000011.1"/>
</dbReference>
<feature type="transmembrane region" description="Helical" evidence="1">
    <location>
        <begin position="20"/>
        <end position="48"/>
    </location>
</feature>
<evidence type="ECO:0000256" key="1">
    <source>
        <dbReference type="SAM" id="Phobius"/>
    </source>
</evidence>
<dbReference type="AlphaFoldDB" id="A0A2P2D6B6"/>
<reference evidence="2 3" key="1">
    <citation type="submission" date="2018-02" db="EMBL/GenBank/DDBJ databases">
        <title>Novel Leptospira species isolated from soil and water in Japan.</title>
        <authorList>
            <person name="Nakao R."/>
            <person name="Masuzawa T."/>
        </authorList>
    </citation>
    <scope>NUCLEOTIDE SEQUENCE [LARGE SCALE GENOMIC DNA]</scope>
    <source>
        <strain evidence="2 3">E8</strain>
    </source>
</reference>
<proteinExistence type="predicted"/>
<keyword evidence="1" id="KW-0472">Membrane</keyword>
<keyword evidence="3" id="KW-1185">Reference proteome</keyword>
<evidence type="ECO:0000313" key="3">
    <source>
        <dbReference type="Proteomes" id="UP000245076"/>
    </source>
</evidence>
<evidence type="ECO:0000313" key="2">
    <source>
        <dbReference type="EMBL" id="GBF40196.1"/>
    </source>
</evidence>
<name>A0A2P2D6B6_9LEPT</name>
<organism evidence="2 3">
    <name type="scientific">Leptospira johnsonii</name>
    <dbReference type="NCBI Taxonomy" id="1917820"/>
    <lineage>
        <taxon>Bacteria</taxon>
        <taxon>Pseudomonadati</taxon>
        <taxon>Spirochaetota</taxon>
        <taxon>Spirochaetia</taxon>
        <taxon>Leptospirales</taxon>
        <taxon>Leptospiraceae</taxon>
        <taxon>Leptospira</taxon>
    </lineage>
</organism>
<keyword evidence="1" id="KW-1133">Transmembrane helix</keyword>